<reference evidence="2 3" key="1">
    <citation type="journal article" date="2019" name="Microbiol. Resour. Announc.">
        <title>Draft Genome Sequence of the Most Traditional epsilon-Poly-l-Lysine Producer, Streptomyces albulus NBRC14147.</title>
        <authorList>
            <person name="Yamanaka K."/>
            <person name="Hamano Y."/>
        </authorList>
    </citation>
    <scope>NUCLEOTIDE SEQUENCE [LARGE SCALE GENOMIC DNA]</scope>
    <source>
        <strain evidence="2 3">NBRC 14147</strain>
    </source>
</reference>
<organism evidence="2 3">
    <name type="scientific">Streptomyces noursei</name>
    <name type="common">Streptomyces albulus</name>
    <dbReference type="NCBI Taxonomy" id="1971"/>
    <lineage>
        <taxon>Bacteria</taxon>
        <taxon>Bacillati</taxon>
        <taxon>Actinomycetota</taxon>
        <taxon>Actinomycetes</taxon>
        <taxon>Kitasatosporales</taxon>
        <taxon>Streptomycetaceae</taxon>
        <taxon>Streptomyces</taxon>
    </lineage>
</organism>
<evidence type="ECO:0000313" key="2">
    <source>
        <dbReference type="EMBL" id="GCB88010.1"/>
    </source>
</evidence>
<evidence type="ECO:0000313" key="3">
    <source>
        <dbReference type="Proteomes" id="UP000288351"/>
    </source>
</evidence>
<dbReference type="AlphaFoldDB" id="A0A401QRH8"/>
<sequence>MSALPSHEAQPVNPHRLTPGQGPQTVRELRAALAAVAPADLVAFNEALDNSPLGAVDDVITEWRHVWALRTRPEVEEAIAAELADSVPLVPAADVFARFGLTDESAA</sequence>
<comment type="caution">
    <text evidence="2">The sequence shown here is derived from an EMBL/GenBank/DDBJ whole genome shotgun (WGS) entry which is preliminary data.</text>
</comment>
<dbReference type="Proteomes" id="UP000288351">
    <property type="component" value="Unassembled WGS sequence"/>
</dbReference>
<evidence type="ECO:0000256" key="1">
    <source>
        <dbReference type="SAM" id="MobiDB-lite"/>
    </source>
</evidence>
<dbReference type="RefSeq" id="WP_016571973.1">
    <property type="nucleotide sequence ID" value="NZ_BHXC01000005.1"/>
</dbReference>
<protein>
    <submittedName>
        <fullName evidence="2">Uncharacterized protein</fullName>
    </submittedName>
</protein>
<feature type="region of interest" description="Disordered" evidence="1">
    <location>
        <begin position="1"/>
        <end position="24"/>
    </location>
</feature>
<dbReference type="EMBL" id="BHXC01000005">
    <property type="protein sequence ID" value="GCB88010.1"/>
    <property type="molecule type" value="Genomic_DNA"/>
</dbReference>
<name>A0A401QRH8_STRNR</name>
<gene>
    <name evidence="2" type="ORF">SALB_00679</name>
</gene>
<accession>A0A401QRH8</accession>
<proteinExistence type="predicted"/>